<dbReference type="InterPro" id="IPR046521">
    <property type="entry name" value="DUF6698"/>
</dbReference>
<name>A0A0C3CF48_HEBCY</name>
<gene>
    <name evidence="2" type="ORF">M413DRAFT_27025</name>
</gene>
<dbReference type="EMBL" id="KN831778">
    <property type="protein sequence ID" value="KIM42231.1"/>
    <property type="molecule type" value="Genomic_DNA"/>
</dbReference>
<keyword evidence="3" id="KW-1185">Reference proteome</keyword>
<evidence type="ECO:0000256" key="1">
    <source>
        <dbReference type="SAM" id="MobiDB-lite"/>
    </source>
</evidence>
<evidence type="ECO:0000313" key="2">
    <source>
        <dbReference type="EMBL" id="KIM42231.1"/>
    </source>
</evidence>
<protein>
    <submittedName>
        <fullName evidence="2">Uncharacterized protein</fullName>
    </submittedName>
</protein>
<feature type="region of interest" description="Disordered" evidence="1">
    <location>
        <begin position="1"/>
        <end position="26"/>
    </location>
</feature>
<dbReference type="HOGENOM" id="CLU_1230073_0_0_1"/>
<reference evidence="2 3" key="1">
    <citation type="submission" date="2014-04" db="EMBL/GenBank/DDBJ databases">
        <authorList>
            <consortium name="DOE Joint Genome Institute"/>
            <person name="Kuo A."/>
            <person name="Gay G."/>
            <person name="Dore J."/>
            <person name="Kohler A."/>
            <person name="Nagy L.G."/>
            <person name="Floudas D."/>
            <person name="Copeland A."/>
            <person name="Barry K.W."/>
            <person name="Cichocki N."/>
            <person name="Veneault-Fourrey C."/>
            <person name="LaButti K."/>
            <person name="Lindquist E.A."/>
            <person name="Lipzen A."/>
            <person name="Lundell T."/>
            <person name="Morin E."/>
            <person name="Murat C."/>
            <person name="Sun H."/>
            <person name="Tunlid A."/>
            <person name="Henrissat B."/>
            <person name="Grigoriev I.V."/>
            <person name="Hibbett D.S."/>
            <person name="Martin F."/>
            <person name="Nordberg H.P."/>
            <person name="Cantor M.N."/>
            <person name="Hua S.X."/>
        </authorList>
    </citation>
    <scope>NUCLEOTIDE SEQUENCE [LARGE SCALE GENOMIC DNA]</scope>
    <source>
        <strain evidence="3">h7</strain>
    </source>
</reference>
<dbReference type="OrthoDB" id="3220614at2759"/>
<feature type="region of interest" description="Disordered" evidence="1">
    <location>
        <begin position="199"/>
        <end position="225"/>
    </location>
</feature>
<dbReference type="Proteomes" id="UP000053424">
    <property type="component" value="Unassembled WGS sequence"/>
</dbReference>
<accession>A0A0C3CF48</accession>
<reference evidence="3" key="2">
    <citation type="submission" date="2015-01" db="EMBL/GenBank/DDBJ databases">
        <title>Evolutionary Origins and Diversification of the Mycorrhizal Mutualists.</title>
        <authorList>
            <consortium name="DOE Joint Genome Institute"/>
            <consortium name="Mycorrhizal Genomics Consortium"/>
            <person name="Kohler A."/>
            <person name="Kuo A."/>
            <person name="Nagy L.G."/>
            <person name="Floudas D."/>
            <person name="Copeland A."/>
            <person name="Barry K.W."/>
            <person name="Cichocki N."/>
            <person name="Veneault-Fourrey C."/>
            <person name="LaButti K."/>
            <person name="Lindquist E.A."/>
            <person name="Lipzen A."/>
            <person name="Lundell T."/>
            <person name="Morin E."/>
            <person name="Murat C."/>
            <person name="Riley R."/>
            <person name="Ohm R."/>
            <person name="Sun H."/>
            <person name="Tunlid A."/>
            <person name="Henrissat B."/>
            <person name="Grigoriev I.V."/>
            <person name="Hibbett D.S."/>
            <person name="Martin F."/>
        </authorList>
    </citation>
    <scope>NUCLEOTIDE SEQUENCE [LARGE SCALE GENOMIC DNA]</scope>
    <source>
        <strain evidence="3">h7</strain>
    </source>
</reference>
<feature type="compositionally biased region" description="Low complexity" evidence="1">
    <location>
        <begin position="10"/>
        <end position="19"/>
    </location>
</feature>
<sequence length="225" mass="25630">MSSESESESSDSSTGSSSTHSEHTKEVMTALKHNDRNAYIQLFQVPALKAYRHTTHWIPLGINPLANLMAVLFTGLGEEIELEAEDVIEPSEMSSDKFSRVQGLWKALGQIWQEGLAYTCIIAQIALRGRDWTLEDRAFKYGIFYQNIVRMFEDDHEDNWVKETLAWWQESALYGWRTLKEEEEEYVARSAAQRVAKKAAQNQVDVTPGEQECKGNTQTTPVHQS</sequence>
<organism evidence="2 3">
    <name type="scientific">Hebeloma cylindrosporum</name>
    <dbReference type="NCBI Taxonomy" id="76867"/>
    <lineage>
        <taxon>Eukaryota</taxon>
        <taxon>Fungi</taxon>
        <taxon>Dikarya</taxon>
        <taxon>Basidiomycota</taxon>
        <taxon>Agaricomycotina</taxon>
        <taxon>Agaricomycetes</taxon>
        <taxon>Agaricomycetidae</taxon>
        <taxon>Agaricales</taxon>
        <taxon>Agaricineae</taxon>
        <taxon>Hymenogastraceae</taxon>
        <taxon>Hebeloma</taxon>
    </lineage>
</organism>
<proteinExistence type="predicted"/>
<evidence type="ECO:0000313" key="3">
    <source>
        <dbReference type="Proteomes" id="UP000053424"/>
    </source>
</evidence>
<dbReference type="Pfam" id="PF20414">
    <property type="entry name" value="DUF6698"/>
    <property type="match status" value="1"/>
</dbReference>
<feature type="compositionally biased region" description="Polar residues" evidence="1">
    <location>
        <begin position="214"/>
        <end position="225"/>
    </location>
</feature>
<dbReference type="AlphaFoldDB" id="A0A0C3CF48"/>